<sequence>MQMNRRRAAEPRTRYRTVRFTPAEDDLIARRAAEAGLSVAGCLGNLGVAWALGNSLTVAGPEDDPQRPVVEAVEAQSAQLRRIGNNVNQIARAVNSGATAALADEVLRELREAIRRNHAVMDGLLAKAVRRGS</sequence>
<proteinExistence type="predicted"/>
<protein>
    <submittedName>
        <fullName evidence="2">Mobilisation protein (MobC)</fullName>
    </submittedName>
</protein>
<evidence type="ECO:0000259" key="1">
    <source>
        <dbReference type="Pfam" id="PF05713"/>
    </source>
</evidence>
<dbReference type="AlphaFoldDB" id="A0A1I1TRR6"/>
<name>A0A1I1TRR6_9ACTN</name>
<evidence type="ECO:0000313" key="2">
    <source>
        <dbReference type="EMBL" id="SFD61396.1"/>
    </source>
</evidence>
<dbReference type="Proteomes" id="UP000199207">
    <property type="component" value="Unassembled WGS sequence"/>
</dbReference>
<dbReference type="Pfam" id="PF05713">
    <property type="entry name" value="MobC"/>
    <property type="match status" value="1"/>
</dbReference>
<reference evidence="2 3" key="1">
    <citation type="submission" date="2016-10" db="EMBL/GenBank/DDBJ databases">
        <authorList>
            <person name="de Groot N.N."/>
        </authorList>
    </citation>
    <scope>NUCLEOTIDE SEQUENCE [LARGE SCALE GENOMIC DNA]</scope>
    <source>
        <strain evidence="2 3">CGMCC 4.5739</strain>
    </source>
</reference>
<organism evidence="2 3">
    <name type="scientific">Streptomyces aidingensis</name>
    <dbReference type="NCBI Taxonomy" id="910347"/>
    <lineage>
        <taxon>Bacteria</taxon>
        <taxon>Bacillati</taxon>
        <taxon>Actinomycetota</taxon>
        <taxon>Actinomycetes</taxon>
        <taxon>Kitasatosporales</taxon>
        <taxon>Streptomycetaceae</taxon>
        <taxon>Streptomyces</taxon>
    </lineage>
</organism>
<keyword evidence="3" id="KW-1185">Reference proteome</keyword>
<gene>
    <name evidence="2" type="ORF">SAMN05421773_1213</name>
</gene>
<dbReference type="InterPro" id="IPR008687">
    <property type="entry name" value="MobC"/>
</dbReference>
<dbReference type="EMBL" id="FOLM01000021">
    <property type="protein sequence ID" value="SFD61396.1"/>
    <property type="molecule type" value="Genomic_DNA"/>
</dbReference>
<evidence type="ECO:0000313" key="3">
    <source>
        <dbReference type="Proteomes" id="UP000199207"/>
    </source>
</evidence>
<accession>A0A1I1TRR6</accession>
<feature type="domain" description="Bacterial mobilisation" evidence="1">
    <location>
        <begin position="79"/>
        <end position="115"/>
    </location>
</feature>